<evidence type="ECO:0000259" key="1">
    <source>
        <dbReference type="Pfam" id="PF01642"/>
    </source>
</evidence>
<dbReference type="PANTHER" id="PTHR48101:SF4">
    <property type="entry name" value="METHYLMALONYL-COA MUTASE, MITOCHONDRIAL"/>
    <property type="match status" value="1"/>
</dbReference>
<dbReference type="Pfam" id="PF01642">
    <property type="entry name" value="MM_CoA_mutase"/>
    <property type="match status" value="1"/>
</dbReference>
<name>A0A1C3U1I7_9HYPH</name>
<sequence length="450" mass="47470">MNIDSLDPNIFAGADRKTWLKLVERALKGKDFQETLVSQTDDGIAIEPLYERRRDCAPLSRGRADLPWTVTQRLDDPDMDRALQQLDDDLANGASGICLVSKTSASGFGTGIDTERPALADRLATVMSGKNVSLRLDGFTPDTAKTLIAAFGENPPAALHLGLDAFSMGDKQAETARDIRRLSEQKLPGTTVNADGRSVHNAGGTEAQELAVMAASLAGHLRSLDEVGLSPEAVLAATSLCLSADQNQFTTMAKVRAARLIFSRIAEACGASDPQPAPIFMETSYRMLTTLDPETNILRNTIAVFAAGTGGADEIAVLPHSLTHGIPDPLARRLARNTQTILIAESHLDHVADPAAGAGGIEALTDALAEKAWEIFTGIERDGGLANVIASGRLAAMVAEARASRIAKPIVGTTLFAMKAERPVAVLGPLVQLVGGMGLVPMRLDEGVGA</sequence>
<proteinExistence type="predicted"/>
<dbReference type="RefSeq" id="WP_092572893.1">
    <property type="nucleotide sequence ID" value="NZ_FMAF01000001.1"/>
</dbReference>
<dbReference type="Gene3D" id="3.20.20.240">
    <property type="entry name" value="Methylmalonyl-CoA mutase"/>
    <property type="match status" value="1"/>
</dbReference>
<gene>
    <name evidence="2" type="ORF">GA0061101_101343</name>
</gene>
<protein>
    <submittedName>
        <fullName evidence="2">Methylmalonyl-CoA mutase</fullName>
    </submittedName>
</protein>
<dbReference type="SUPFAM" id="SSF51703">
    <property type="entry name" value="Cobalamin (vitamin B12)-dependent enzymes"/>
    <property type="match status" value="1"/>
</dbReference>
<dbReference type="Proteomes" id="UP000199205">
    <property type="component" value="Unassembled WGS sequence"/>
</dbReference>
<dbReference type="AlphaFoldDB" id="A0A1C3U1I7"/>
<dbReference type="OrthoDB" id="9762378at2"/>
<feature type="domain" description="Methylmalonyl-CoA mutase alpha/beta chain catalytic" evidence="1">
    <location>
        <begin position="176"/>
        <end position="407"/>
    </location>
</feature>
<dbReference type="GO" id="GO:0016866">
    <property type="term" value="F:intramolecular transferase activity"/>
    <property type="evidence" value="ECO:0007669"/>
    <property type="project" value="InterPro"/>
</dbReference>
<dbReference type="InterPro" id="IPR016176">
    <property type="entry name" value="Cbl-dep_enz_cat"/>
</dbReference>
<organism evidence="2 3">
    <name type="scientific">Rhizobium lusitanum</name>
    <dbReference type="NCBI Taxonomy" id="293958"/>
    <lineage>
        <taxon>Bacteria</taxon>
        <taxon>Pseudomonadati</taxon>
        <taxon>Pseudomonadota</taxon>
        <taxon>Alphaproteobacteria</taxon>
        <taxon>Hyphomicrobiales</taxon>
        <taxon>Rhizobiaceae</taxon>
        <taxon>Rhizobium/Agrobacterium group</taxon>
        <taxon>Rhizobium</taxon>
    </lineage>
</organism>
<evidence type="ECO:0000313" key="3">
    <source>
        <dbReference type="Proteomes" id="UP000199205"/>
    </source>
</evidence>
<reference evidence="2 3" key="1">
    <citation type="submission" date="2016-08" db="EMBL/GenBank/DDBJ databases">
        <authorList>
            <person name="Seilhamer J.J."/>
        </authorList>
    </citation>
    <scope>NUCLEOTIDE SEQUENCE [LARGE SCALE GENOMIC DNA]</scope>
    <source>
        <strain evidence="2 3">P1-7</strain>
    </source>
</reference>
<accession>A0A1C3U1I7</accession>
<dbReference type="InterPro" id="IPR006099">
    <property type="entry name" value="MeMalonylCoA_mutase_a/b_cat"/>
</dbReference>
<evidence type="ECO:0000313" key="2">
    <source>
        <dbReference type="EMBL" id="SCB09324.1"/>
    </source>
</evidence>
<dbReference type="GO" id="GO:0031419">
    <property type="term" value="F:cobalamin binding"/>
    <property type="evidence" value="ECO:0007669"/>
    <property type="project" value="InterPro"/>
</dbReference>
<dbReference type="PANTHER" id="PTHR48101">
    <property type="entry name" value="METHYLMALONYL-COA MUTASE, MITOCHONDRIAL-RELATED"/>
    <property type="match status" value="1"/>
</dbReference>
<dbReference type="EMBL" id="FMAF01000001">
    <property type="protein sequence ID" value="SCB09324.1"/>
    <property type="molecule type" value="Genomic_DNA"/>
</dbReference>